<sequence>MRKRIAEHIASVSLIAVFATGCLHSSNPSMGKSNVIEGKEQAVDVSKPTTVKIMAGNMNDQLFNFMIAEPMTKKYPQITVQKLQGKLSELIVAGETPDLITDWNGGVPSYQQYDLLTDMTDLVKKHNLDLGRFQNVYIDAIKRFSEKGELYAIPYYAQLNALYYNKDLFDKFGVPYPKDGMTWEEVIDLGARMTRMEGDVQIQGLNYGGVQRLAFPFSPDIVNAKTGKATVNNDVWKNALQYALRIDSIPGNRVNKDFMKGQVAMFPNVGDSLPNIKKAVEEGTISLGIAQYPQFKEAPNTYGMVDAHYIFLTKTSRNQDAAMKVIEVLTSDEVQMAAAKTYARLSPLKDPELQKQFATKFLPGVDLQPIFKSKPAAGQIFSKYYPQSRDIVFDEYKQVADGKKDINTALRSAEDRINKLVADDMAVTK</sequence>
<comment type="caution">
    <text evidence="1">The sequence shown here is derived from an EMBL/GenBank/DDBJ whole genome shotgun (WGS) entry which is preliminary data.</text>
</comment>
<dbReference type="InterPro" id="IPR006059">
    <property type="entry name" value="SBP"/>
</dbReference>
<dbReference type="PANTHER" id="PTHR43649:SF12">
    <property type="entry name" value="DIACETYLCHITOBIOSE BINDING PROTEIN DASA"/>
    <property type="match status" value="1"/>
</dbReference>
<dbReference type="InterPro" id="IPR050490">
    <property type="entry name" value="Bact_solute-bd_prot1"/>
</dbReference>
<dbReference type="EMBL" id="CAJVCE010000001">
    <property type="protein sequence ID" value="CAG7616038.1"/>
    <property type="molecule type" value="Genomic_DNA"/>
</dbReference>
<reference evidence="1 2" key="1">
    <citation type="submission" date="2021-06" db="EMBL/GenBank/DDBJ databases">
        <authorList>
            <person name="Criscuolo A."/>
        </authorList>
    </citation>
    <scope>NUCLEOTIDE SEQUENCE [LARGE SCALE GENOMIC DNA]</scope>
    <source>
        <strain evidence="2">CIP 111802</strain>
    </source>
</reference>
<protein>
    <recommendedName>
        <fullName evidence="3">Extracellular solute-binding protein</fullName>
    </recommendedName>
</protein>
<dbReference type="PROSITE" id="PS51257">
    <property type="entry name" value="PROKAR_LIPOPROTEIN"/>
    <property type="match status" value="1"/>
</dbReference>
<evidence type="ECO:0008006" key="3">
    <source>
        <dbReference type="Google" id="ProtNLM"/>
    </source>
</evidence>
<gene>
    <name evidence="1" type="ORF">PAECIP111802_00240</name>
</gene>
<dbReference type="Proteomes" id="UP000730618">
    <property type="component" value="Unassembled WGS sequence"/>
</dbReference>
<dbReference type="Pfam" id="PF13416">
    <property type="entry name" value="SBP_bac_8"/>
    <property type="match status" value="1"/>
</dbReference>
<organism evidence="1 2">
    <name type="scientific">Paenibacillus allorhizosphaerae</name>
    <dbReference type="NCBI Taxonomy" id="2849866"/>
    <lineage>
        <taxon>Bacteria</taxon>
        <taxon>Bacillati</taxon>
        <taxon>Bacillota</taxon>
        <taxon>Bacilli</taxon>
        <taxon>Bacillales</taxon>
        <taxon>Paenibacillaceae</taxon>
        <taxon>Paenibacillus</taxon>
    </lineage>
</organism>
<evidence type="ECO:0000313" key="1">
    <source>
        <dbReference type="EMBL" id="CAG7616038.1"/>
    </source>
</evidence>
<keyword evidence="2" id="KW-1185">Reference proteome</keyword>
<dbReference type="PANTHER" id="PTHR43649">
    <property type="entry name" value="ARABINOSE-BINDING PROTEIN-RELATED"/>
    <property type="match status" value="1"/>
</dbReference>
<proteinExistence type="predicted"/>
<name>A0ABM8VAB4_9BACL</name>
<dbReference type="RefSeq" id="WP_218096620.1">
    <property type="nucleotide sequence ID" value="NZ_CAJVCE010000001.1"/>
</dbReference>
<evidence type="ECO:0000313" key="2">
    <source>
        <dbReference type="Proteomes" id="UP000730618"/>
    </source>
</evidence>
<accession>A0ABM8VAB4</accession>